<gene>
    <name evidence="1" type="ORF">UV54_C0001G0030</name>
</gene>
<organism evidence="1 2">
    <name type="scientific">Candidatus Beckwithbacteria bacterium GW2011_GWA2_43_10</name>
    <dbReference type="NCBI Taxonomy" id="1618369"/>
    <lineage>
        <taxon>Bacteria</taxon>
        <taxon>Candidatus Beckwithiibacteriota</taxon>
    </lineage>
</organism>
<name>A0A0G1C4U9_9BACT</name>
<dbReference type="EMBL" id="LCEW01000001">
    <property type="protein sequence ID" value="KKS80680.1"/>
    <property type="molecule type" value="Genomic_DNA"/>
</dbReference>
<reference evidence="1 2" key="1">
    <citation type="journal article" date="2015" name="Nature">
        <title>rRNA introns, odd ribosomes, and small enigmatic genomes across a large radiation of phyla.</title>
        <authorList>
            <person name="Brown C.T."/>
            <person name="Hug L.A."/>
            <person name="Thomas B.C."/>
            <person name="Sharon I."/>
            <person name="Castelle C.J."/>
            <person name="Singh A."/>
            <person name="Wilkins M.J."/>
            <person name="Williams K.H."/>
            <person name="Banfield J.F."/>
        </authorList>
    </citation>
    <scope>NUCLEOTIDE SEQUENCE [LARGE SCALE GENOMIC DNA]</scope>
</reference>
<dbReference type="Proteomes" id="UP000034213">
    <property type="component" value="Unassembled WGS sequence"/>
</dbReference>
<sequence length="44" mass="4705">LEVNRVRAGQADGFGQTGKGLVRGFNFSRPVDKAVPAGERQTAF</sequence>
<proteinExistence type="predicted"/>
<feature type="non-terminal residue" evidence="1">
    <location>
        <position position="1"/>
    </location>
</feature>
<evidence type="ECO:0000313" key="1">
    <source>
        <dbReference type="EMBL" id="KKS80680.1"/>
    </source>
</evidence>
<dbReference type="AlphaFoldDB" id="A0A0G1C4U9"/>
<protein>
    <submittedName>
        <fullName evidence="1">Uncharacterized protein</fullName>
    </submittedName>
</protein>
<comment type="caution">
    <text evidence="1">The sequence shown here is derived from an EMBL/GenBank/DDBJ whole genome shotgun (WGS) entry which is preliminary data.</text>
</comment>
<evidence type="ECO:0000313" key="2">
    <source>
        <dbReference type="Proteomes" id="UP000034213"/>
    </source>
</evidence>
<accession>A0A0G1C4U9</accession>